<protein>
    <submittedName>
        <fullName evidence="2">Uncharacterized protein</fullName>
    </submittedName>
</protein>
<sequence length="74" mass="8309">MIRCGLFCSTFWADLKALRIIKESQTSDMPTREARPRCSCGKDSASDRRVPSSKPDSTEDPQCMWACCTPNHTP</sequence>
<dbReference type="AlphaFoldDB" id="A0A4Y2BVF3"/>
<gene>
    <name evidence="2" type="ORF">AVEN_118776_1</name>
</gene>
<feature type="region of interest" description="Disordered" evidence="1">
    <location>
        <begin position="23"/>
        <end position="61"/>
    </location>
</feature>
<evidence type="ECO:0000256" key="1">
    <source>
        <dbReference type="SAM" id="MobiDB-lite"/>
    </source>
</evidence>
<reference evidence="2 3" key="1">
    <citation type="journal article" date="2019" name="Sci. Rep.">
        <title>Orb-weaving spider Araneus ventricosus genome elucidates the spidroin gene catalogue.</title>
        <authorList>
            <person name="Kono N."/>
            <person name="Nakamura H."/>
            <person name="Ohtoshi R."/>
            <person name="Moran D.A.P."/>
            <person name="Shinohara A."/>
            <person name="Yoshida Y."/>
            <person name="Fujiwara M."/>
            <person name="Mori M."/>
            <person name="Tomita M."/>
            <person name="Arakawa K."/>
        </authorList>
    </citation>
    <scope>NUCLEOTIDE SEQUENCE [LARGE SCALE GENOMIC DNA]</scope>
</reference>
<evidence type="ECO:0000313" key="3">
    <source>
        <dbReference type="Proteomes" id="UP000499080"/>
    </source>
</evidence>
<proteinExistence type="predicted"/>
<dbReference type="Proteomes" id="UP000499080">
    <property type="component" value="Unassembled WGS sequence"/>
</dbReference>
<dbReference type="EMBL" id="BGPR01000118">
    <property type="protein sequence ID" value="GBL96241.1"/>
    <property type="molecule type" value="Genomic_DNA"/>
</dbReference>
<accession>A0A4Y2BVF3</accession>
<organism evidence="2 3">
    <name type="scientific">Araneus ventricosus</name>
    <name type="common">Orbweaver spider</name>
    <name type="synonym">Epeira ventricosa</name>
    <dbReference type="NCBI Taxonomy" id="182803"/>
    <lineage>
        <taxon>Eukaryota</taxon>
        <taxon>Metazoa</taxon>
        <taxon>Ecdysozoa</taxon>
        <taxon>Arthropoda</taxon>
        <taxon>Chelicerata</taxon>
        <taxon>Arachnida</taxon>
        <taxon>Araneae</taxon>
        <taxon>Araneomorphae</taxon>
        <taxon>Entelegynae</taxon>
        <taxon>Araneoidea</taxon>
        <taxon>Araneidae</taxon>
        <taxon>Araneus</taxon>
    </lineage>
</organism>
<evidence type="ECO:0000313" key="2">
    <source>
        <dbReference type="EMBL" id="GBL96241.1"/>
    </source>
</evidence>
<name>A0A4Y2BVF3_ARAVE</name>
<keyword evidence="3" id="KW-1185">Reference proteome</keyword>
<comment type="caution">
    <text evidence="2">The sequence shown here is derived from an EMBL/GenBank/DDBJ whole genome shotgun (WGS) entry which is preliminary data.</text>
</comment>